<proteinExistence type="predicted"/>
<dbReference type="Proteomes" id="UP001162501">
    <property type="component" value="Chromosome 7"/>
</dbReference>
<accession>A0AC60A3S7</accession>
<sequence>ETPISQAPSPAPPSPHTQEHGTCHLHEVWRFTAEEAGALRAAPKRRRPGSRRAGSVSAAARGWLSSATIRGTQTKHSEVPLHASQ</sequence>
<feature type="non-terminal residue" evidence="1">
    <location>
        <position position="85"/>
    </location>
</feature>
<dbReference type="EMBL" id="OX596091">
    <property type="protein sequence ID" value="CAN0550942.1"/>
    <property type="molecule type" value="Genomic_DNA"/>
</dbReference>
<evidence type="ECO:0000313" key="1">
    <source>
        <dbReference type="EMBL" id="CAN0550942.1"/>
    </source>
</evidence>
<reference evidence="1" key="1">
    <citation type="submission" date="2023-05" db="EMBL/GenBank/DDBJ databases">
        <authorList>
            <consortium name="ELIXIR-Norway"/>
        </authorList>
    </citation>
    <scope>NUCLEOTIDE SEQUENCE</scope>
</reference>
<evidence type="ECO:0000313" key="2">
    <source>
        <dbReference type="Proteomes" id="UP001162501"/>
    </source>
</evidence>
<protein>
    <submittedName>
        <fullName evidence="1">Uncharacterized protein</fullName>
    </submittedName>
</protein>
<feature type="non-terminal residue" evidence="1">
    <location>
        <position position="1"/>
    </location>
</feature>
<name>A0AC60A3S7_RANTA</name>
<gene>
    <name evidence="1" type="ORF">MRATA1EN22A_LOCUS26183</name>
</gene>
<reference evidence="1" key="2">
    <citation type="submission" date="2025-03" db="EMBL/GenBank/DDBJ databases">
        <authorList>
            <consortium name="ELIXIR-Norway"/>
            <consortium name="Elixir Norway"/>
        </authorList>
    </citation>
    <scope>NUCLEOTIDE SEQUENCE</scope>
</reference>
<organism evidence="1 2">
    <name type="scientific">Rangifer tarandus platyrhynchus</name>
    <name type="common">Svalbard reindeer</name>
    <dbReference type="NCBI Taxonomy" id="3082113"/>
    <lineage>
        <taxon>Eukaryota</taxon>
        <taxon>Metazoa</taxon>
        <taxon>Chordata</taxon>
        <taxon>Craniata</taxon>
        <taxon>Vertebrata</taxon>
        <taxon>Euteleostomi</taxon>
        <taxon>Mammalia</taxon>
        <taxon>Eutheria</taxon>
        <taxon>Laurasiatheria</taxon>
        <taxon>Artiodactyla</taxon>
        <taxon>Ruminantia</taxon>
        <taxon>Pecora</taxon>
        <taxon>Cervidae</taxon>
        <taxon>Odocoileinae</taxon>
        <taxon>Rangifer</taxon>
    </lineage>
</organism>